<gene>
    <name evidence="2" type="ORF">B4102_2859</name>
</gene>
<comment type="caution">
    <text evidence="2">The sequence shown here is derived from an EMBL/GenBank/DDBJ whole genome shotgun (WGS) entry which is preliminary data.</text>
</comment>
<protein>
    <submittedName>
        <fullName evidence="2">Uncharacterized protein</fullName>
    </submittedName>
</protein>
<feature type="transmembrane region" description="Helical" evidence="1">
    <location>
        <begin position="34"/>
        <end position="53"/>
    </location>
</feature>
<dbReference type="EMBL" id="LQYN01000033">
    <property type="protein sequence ID" value="KYD08286.1"/>
    <property type="molecule type" value="Genomic_DNA"/>
</dbReference>
<accession>A0A150L8I0</accession>
<sequence length="57" mass="6770">MLPVVLEFDPYQHGNREHQVLSFFTSFLFHRLKLSRYSSFLLLIAYFAAISLFSKKD</sequence>
<organism evidence="2 3">
    <name type="scientific">Heyndrickxia sporothermodurans</name>
    <dbReference type="NCBI Taxonomy" id="46224"/>
    <lineage>
        <taxon>Bacteria</taxon>
        <taxon>Bacillati</taxon>
        <taxon>Bacillota</taxon>
        <taxon>Bacilli</taxon>
        <taxon>Bacillales</taxon>
        <taxon>Bacillaceae</taxon>
        <taxon>Heyndrickxia</taxon>
    </lineage>
</organism>
<evidence type="ECO:0000313" key="2">
    <source>
        <dbReference type="EMBL" id="KYD08286.1"/>
    </source>
</evidence>
<dbReference type="AlphaFoldDB" id="A0A150L8I0"/>
<keyword evidence="1" id="KW-0812">Transmembrane</keyword>
<dbReference type="Proteomes" id="UP000075666">
    <property type="component" value="Unassembled WGS sequence"/>
</dbReference>
<name>A0A150L8I0_9BACI</name>
<keyword evidence="1" id="KW-0472">Membrane</keyword>
<evidence type="ECO:0000256" key="1">
    <source>
        <dbReference type="SAM" id="Phobius"/>
    </source>
</evidence>
<keyword evidence="3" id="KW-1185">Reference proteome</keyword>
<proteinExistence type="predicted"/>
<keyword evidence="1" id="KW-1133">Transmembrane helix</keyword>
<reference evidence="2 3" key="1">
    <citation type="submission" date="2016-01" db="EMBL/GenBank/DDBJ databases">
        <title>Genome Sequences of Twelve Sporeforming Bacillus Species Isolated from Foods.</title>
        <authorList>
            <person name="Berendsen E.M."/>
            <person name="Wells-Bennik M.H."/>
            <person name="Krawcyk A.O."/>
            <person name="De Jong A."/>
            <person name="Holsappel S."/>
            <person name="Eijlander R.T."/>
            <person name="Kuipers O.P."/>
        </authorList>
    </citation>
    <scope>NUCLEOTIDE SEQUENCE [LARGE SCALE GENOMIC DNA]</scope>
    <source>
        <strain evidence="2 3">B4102</strain>
    </source>
</reference>
<evidence type="ECO:0000313" key="3">
    <source>
        <dbReference type="Proteomes" id="UP000075666"/>
    </source>
</evidence>